<keyword evidence="7" id="KW-1185">Reference proteome</keyword>
<dbReference type="InterPro" id="IPR001296">
    <property type="entry name" value="Glyco_trans_1"/>
</dbReference>
<protein>
    <submittedName>
        <fullName evidence="6">Glycosyltransferase involved in cell wall biosynthesis</fullName>
    </submittedName>
</protein>
<organism evidence="6 7">
    <name type="scientific">Planomonospora venezuelensis</name>
    <dbReference type="NCBI Taxonomy" id="1999"/>
    <lineage>
        <taxon>Bacteria</taxon>
        <taxon>Bacillati</taxon>
        <taxon>Actinomycetota</taxon>
        <taxon>Actinomycetes</taxon>
        <taxon>Streptosporangiales</taxon>
        <taxon>Streptosporangiaceae</taxon>
        <taxon>Planomonospora</taxon>
    </lineage>
</organism>
<dbReference type="InterPro" id="IPR050194">
    <property type="entry name" value="Glycosyltransferase_grp1"/>
</dbReference>
<comment type="caution">
    <text evidence="6">The sequence shown here is derived from an EMBL/GenBank/DDBJ whole genome shotgun (WGS) entry which is preliminary data.</text>
</comment>
<dbReference type="Pfam" id="PF13579">
    <property type="entry name" value="Glyco_trans_4_4"/>
    <property type="match status" value="1"/>
</dbReference>
<dbReference type="Pfam" id="PF00534">
    <property type="entry name" value="Glycos_transf_1"/>
    <property type="match status" value="1"/>
</dbReference>
<sequence>MKIAHIINQFPPNITAGLGRYIAEIAPRMAEGHRLTVFTPNDGRLPALERVGGVVVHRPGDRLLGAISRRRRLNRTRRLDFALLTLNVLVSNWRYFLRLLSAGRNGRPDLVAVHDSTNFLAGLLCHHLLRLPVVFHVHTTEYGVNRSHGTAGAKGLLAAVERWLARVARRIVVPTPEVRDQLAASGWDRSSIEVVCLGGTFERLLAGDGPGGEALRARAGGLRARLGVGSDDTVLLFVGRIERQKGIYQLLEAMPRIVAAVPGLRLVIVGEGDDEGVRRIVAEAGLAGHVRTSGGWVGGEDLLEYYEMADACVFPSLFEPFGLVATEAMAMGKPTILGHGFSRIFLGDPARPAARFVRGDDPDDIAEAVIELMPDREARDSLAAEGERFVRKRLSWDRTTEETLAVYRSVLDGDPPGTRRRRHRPDDGGPVVRRSRPGP</sequence>
<name>A0A841D4M0_PLAVE</name>
<evidence type="ECO:0000259" key="5">
    <source>
        <dbReference type="Pfam" id="PF13579"/>
    </source>
</evidence>
<dbReference type="GO" id="GO:1901137">
    <property type="term" value="P:carbohydrate derivative biosynthetic process"/>
    <property type="evidence" value="ECO:0007669"/>
    <property type="project" value="UniProtKB-ARBA"/>
</dbReference>
<evidence type="ECO:0000259" key="4">
    <source>
        <dbReference type="Pfam" id="PF00534"/>
    </source>
</evidence>
<dbReference type="PANTHER" id="PTHR45947">
    <property type="entry name" value="SULFOQUINOVOSYL TRANSFERASE SQD2"/>
    <property type="match status" value="1"/>
</dbReference>
<feature type="domain" description="Glycosyltransferase subfamily 4-like N-terminal" evidence="5">
    <location>
        <begin position="17"/>
        <end position="198"/>
    </location>
</feature>
<keyword evidence="2 6" id="KW-0808">Transferase</keyword>
<dbReference type="GO" id="GO:0016758">
    <property type="term" value="F:hexosyltransferase activity"/>
    <property type="evidence" value="ECO:0007669"/>
    <property type="project" value="TreeGrafter"/>
</dbReference>
<dbReference type="AlphaFoldDB" id="A0A841D4M0"/>
<proteinExistence type="predicted"/>
<evidence type="ECO:0000256" key="2">
    <source>
        <dbReference type="ARBA" id="ARBA00022679"/>
    </source>
</evidence>
<dbReference type="EMBL" id="JACHJJ010000007">
    <property type="protein sequence ID" value="MBB5963357.1"/>
    <property type="molecule type" value="Genomic_DNA"/>
</dbReference>
<accession>A0A841D4M0</accession>
<dbReference type="PANTHER" id="PTHR45947:SF3">
    <property type="entry name" value="SULFOQUINOVOSYL TRANSFERASE SQD2"/>
    <property type="match status" value="1"/>
</dbReference>
<dbReference type="RefSeq" id="WP_184941441.1">
    <property type="nucleotide sequence ID" value="NZ_BAAAWZ010000004.1"/>
</dbReference>
<feature type="region of interest" description="Disordered" evidence="3">
    <location>
        <begin position="407"/>
        <end position="439"/>
    </location>
</feature>
<evidence type="ECO:0000313" key="6">
    <source>
        <dbReference type="EMBL" id="MBB5963357.1"/>
    </source>
</evidence>
<evidence type="ECO:0000256" key="3">
    <source>
        <dbReference type="SAM" id="MobiDB-lite"/>
    </source>
</evidence>
<dbReference type="SUPFAM" id="SSF53756">
    <property type="entry name" value="UDP-Glycosyltransferase/glycogen phosphorylase"/>
    <property type="match status" value="1"/>
</dbReference>
<dbReference type="Gene3D" id="3.40.50.2000">
    <property type="entry name" value="Glycogen Phosphorylase B"/>
    <property type="match status" value="2"/>
</dbReference>
<evidence type="ECO:0000256" key="1">
    <source>
        <dbReference type="ARBA" id="ARBA00022676"/>
    </source>
</evidence>
<keyword evidence="1" id="KW-0328">Glycosyltransferase</keyword>
<dbReference type="Proteomes" id="UP000562352">
    <property type="component" value="Unassembled WGS sequence"/>
</dbReference>
<reference evidence="6 7" key="1">
    <citation type="submission" date="2020-08" db="EMBL/GenBank/DDBJ databases">
        <title>Genomic Encyclopedia of Type Strains, Phase III (KMG-III): the genomes of soil and plant-associated and newly described type strains.</title>
        <authorList>
            <person name="Whitman W."/>
        </authorList>
    </citation>
    <scope>NUCLEOTIDE SEQUENCE [LARGE SCALE GENOMIC DNA]</scope>
    <source>
        <strain evidence="6 7">CECT 3303</strain>
    </source>
</reference>
<dbReference type="InterPro" id="IPR028098">
    <property type="entry name" value="Glyco_trans_4-like_N"/>
</dbReference>
<dbReference type="CDD" id="cd03801">
    <property type="entry name" value="GT4_PimA-like"/>
    <property type="match status" value="1"/>
</dbReference>
<evidence type="ECO:0000313" key="7">
    <source>
        <dbReference type="Proteomes" id="UP000562352"/>
    </source>
</evidence>
<feature type="domain" description="Glycosyl transferase family 1" evidence="4">
    <location>
        <begin position="223"/>
        <end position="387"/>
    </location>
</feature>
<gene>
    <name evidence="6" type="ORF">FHS22_002636</name>
</gene>